<reference evidence="1 2" key="1">
    <citation type="journal article" date="2014" name="Nat. Commun.">
        <title>Klebsormidium flaccidum genome reveals primary factors for plant terrestrial adaptation.</title>
        <authorList>
            <person name="Hori K."/>
            <person name="Maruyama F."/>
            <person name="Fujisawa T."/>
            <person name="Togashi T."/>
            <person name="Yamamoto N."/>
            <person name="Seo M."/>
            <person name="Sato S."/>
            <person name="Yamada T."/>
            <person name="Mori H."/>
            <person name="Tajima N."/>
            <person name="Moriyama T."/>
            <person name="Ikeuchi M."/>
            <person name="Watanabe M."/>
            <person name="Wada H."/>
            <person name="Kobayashi K."/>
            <person name="Saito M."/>
            <person name="Masuda T."/>
            <person name="Sasaki-Sekimoto Y."/>
            <person name="Mashiguchi K."/>
            <person name="Awai K."/>
            <person name="Shimojima M."/>
            <person name="Masuda S."/>
            <person name="Iwai M."/>
            <person name="Nobusawa T."/>
            <person name="Narise T."/>
            <person name="Kondo S."/>
            <person name="Saito H."/>
            <person name="Sato R."/>
            <person name="Murakawa M."/>
            <person name="Ihara Y."/>
            <person name="Oshima-Yamada Y."/>
            <person name="Ohtaka K."/>
            <person name="Satoh M."/>
            <person name="Sonobe K."/>
            <person name="Ishii M."/>
            <person name="Ohtani R."/>
            <person name="Kanamori-Sato M."/>
            <person name="Honoki R."/>
            <person name="Miyazaki D."/>
            <person name="Mochizuki H."/>
            <person name="Umetsu J."/>
            <person name="Higashi K."/>
            <person name="Shibata D."/>
            <person name="Kamiya Y."/>
            <person name="Sato N."/>
            <person name="Nakamura Y."/>
            <person name="Tabata S."/>
            <person name="Ida S."/>
            <person name="Kurokawa K."/>
            <person name="Ohta H."/>
        </authorList>
    </citation>
    <scope>NUCLEOTIDE SEQUENCE [LARGE SCALE GENOMIC DNA]</scope>
    <source>
        <strain evidence="1 2">NIES-2285</strain>
    </source>
</reference>
<proteinExistence type="predicted"/>
<keyword evidence="2" id="KW-1185">Reference proteome</keyword>
<gene>
    <name evidence="1" type="ORF">KFL_006200120</name>
</gene>
<sequence length="647" mass="73842">MDALNAPLLVELLDVHSNIDATTLSALACTSKSFEAAVSLVWPDRERAYEESRNGANVPRGESLPLPMDHDVRLFPDAKTACTYELLERAEGKPLVVLEMDSDESERTRRNALMPGELAKRDYFLDTADLRLLRPFRDGKGPRWFRFEDVLSAAMLRHGRRRLADMMVARATKRGRTHRRQGERWRAVWSLSDRLLLPGEISTSVVRTYAEDYVRAGRGGIRGLRNRLIMQIMFSSRVHTRATPFELRGPLFPPDLGPLERNAIERLQIASVMTEDEALIEHAIDVVLPSRIVSGASIEAFLQDVVAHLVRLVVILVGVPDVSRRQGLPRRHPLQPFYPVGDGVRVQLLPPPALGDPLRRRQAHRSYKLPRIFMEGRREPAPMRGMDASVLVELLDNHSDIDATALSALACASNSFEAAVRSVWPARRDAYARSREGAAPEKRKALPILHDPMEMYPDPKEACRYHLRDRPRREPNVELHWNEKPMISFGWEQELSDWTRRTALVPVALARRAYFLNSKDLNMLQQYMDDAKARVRKERWHSVWDVVSTKGIAEDYLTMNVVYPYAKEFVDTGRGGIRGFEKRIRRHRTFSFLVSRGTVNAPLYLRPLERIMVSHLQLAYVLTRKDDFVADAQRVVRDLRIASGVVG</sequence>
<accession>A0A1Y1IJG2</accession>
<name>A0A1Y1IJG2_KLENI</name>
<evidence type="ECO:0000313" key="1">
    <source>
        <dbReference type="EMBL" id="GAQ90272.1"/>
    </source>
</evidence>
<dbReference type="AlphaFoldDB" id="A0A1Y1IJG2"/>
<organism evidence="1 2">
    <name type="scientific">Klebsormidium nitens</name>
    <name type="common">Green alga</name>
    <name type="synonym">Ulothrix nitens</name>
    <dbReference type="NCBI Taxonomy" id="105231"/>
    <lineage>
        <taxon>Eukaryota</taxon>
        <taxon>Viridiplantae</taxon>
        <taxon>Streptophyta</taxon>
        <taxon>Klebsormidiophyceae</taxon>
        <taxon>Klebsormidiales</taxon>
        <taxon>Klebsormidiaceae</taxon>
        <taxon>Klebsormidium</taxon>
    </lineage>
</organism>
<evidence type="ECO:0000313" key="2">
    <source>
        <dbReference type="Proteomes" id="UP000054558"/>
    </source>
</evidence>
<dbReference type="EMBL" id="DF237569">
    <property type="protein sequence ID" value="GAQ90272.1"/>
    <property type="molecule type" value="Genomic_DNA"/>
</dbReference>
<protein>
    <submittedName>
        <fullName evidence="1">Uncharacterized protein</fullName>
    </submittedName>
</protein>
<dbReference type="Proteomes" id="UP000054558">
    <property type="component" value="Unassembled WGS sequence"/>
</dbReference>